<dbReference type="GO" id="GO:0003839">
    <property type="term" value="F:gamma-glutamylcyclotransferase activity"/>
    <property type="evidence" value="ECO:0007669"/>
    <property type="project" value="UniProtKB-EC"/>
</dbReference>
<evidence type="ECO:0000256" key="3">
    <source>
        <dbReference type="PIRSR" id="PIRSR617939-1"/>
    </source>
</evidence>
<dbReference type="Proteomes" id="UP000224634">
    <property type="component" value="Unassembled WGS sequence"/>
</dbReference>
<accession>A0A2B7Y7A6</accession>
<sequence length="270" mass="30337">MKEELISSSATAWASETLDLNVPVVDGNTNAATLLLRPQHSQQPRHHLYFAYGSNLSYSQMRQRCIHDPDISSKPVALARLDGWKWLICERGYANVDNNNNDNRTITAQVDGVREEESKEDVVVYGVLYNMTEADESELDGYEGIDRAAPRAPENGPVDRKTRPREQGSGEYNKWYIHVTVTKWLDEEQKGKWGAVATAVGDDGSNGDDDIQRVLVYVDEMHVQDGPPKKEYIGRMNRGIREAVGLGLPSDWVEKVMRKYIPEGPDAGFV</sequence>
<feature type="binding site" evidence="4">
    <location>
        <begin position="49"/>
        <end position="54"/>
    </location>
    <ligand>
        <name>substrate</name>
    </ligand>
</feature>
<dbReference type="AlphaFoldDB" id="A0A2B7Y7A6"/>
<evidence type="ECO:0000256" key="4">
    <source>
        <dbReference type="PIRSR" id="PIRSR617939-2"/>
    </source>
</evidence>
<name>A0A2B7Y7A6_POLH7</name>
<evidence type="ECO:0000256" key="1">
    <source>
        <dbReference type="ARBA" id="ARBA00012346"/>
    </source>
</evidence>
<reference evidence="6 7" key="1">
    <citation type="submission" date="2017-10" db="EMBL/GenBank/DDBJ databases">
        <title>Comparative genomics in systemic dimorphic fungi from Ajellomycetaceae.</title>
        <authorList>
            <person name="Munoz J.F."/>
            <person name="Mcewen J.G."/>
            <person name="Clay O.K."/>
            <person name="Cuomo C.A."/>
        </authorList>
    </citation>
    <scope>NUCLEOTIDE SEQUENCE [LARGE SCALE GENOMIC DNA]</scope>
    <source>
        <strain evidence="6 7">UAMH7299</strain>
    </source>
</reference>
<dbReference type="Gene3D" id="3.10.490.10">
    <property type="entry name" value="Gamma-glutamyl cyclotransferase-like"/>
    <property type="match status" value="1"/>
</dbReference>
<gene>
    <name evidence="6" type="ORF">AJ80_05009</name>
</gene>
<dbReference type="InterPro" id="IPR013024">
    <property type="entry name" value="GGCT-like"/>
</dbReference>
<dbReference type="STRING" id="1447883.A0A2B7Y7A6"/>
<comment type="caution">
    <text evidence="6">The sequence shown here is derived from an EMBL/GenBank/DDBJ whole genome shotgun (WGS) entry which is preliminary data.</text>
</comment>
<dbReference type="EMBL" id="PDNA01000069">
    <property type="protein sequence ID" value="PGH16941.1"/>
    <property type="molecule type" value="Genomic_DNA"/>
</dbReference>
<feature type="active site" description="Proton acceptor" evidence="3">
    <location>
        <position position="143"/>
    </location>
</feature>
<feature type="region of interest" description="Disordered" evidence="5">
    <location>
        <begin position="147"/>
        <end position="167"/>
    </location>
</feature>
<dbReference type="InterPro" id="IPR017939">
    <property type="entry name" value="G-Glutamylcylcotransferase"/>
</dbReference>
<dbReference type="CDD" id="cd06661">
    <property type="entry name" value="GGCT_like"/>
    <property type="match status" value="1"/>
</dbReference>
<dbReference type="OrthoDB" id="2924818at2759"/>
<evidence type="ECO:0000313" key="6">
    <source>
        <dbReference type="EMBL" id="PGH16941.1"/>
    </source>
</evidence>
<evidence type="ECO:0000313" key="7">
    <source>
        <dbReference type="Proteomes" id="UP000224634"/>
    </source>
</evidence>
<dbReference type="InterPro" id="IPR036568">
    <property type="entry name" value="GGCT-like_sf"/>
</dbReference>
<keyword evidence="7" id="KW-1185">Reference proteome</keyword>
<proteinExistence type="predicted"/>
<evidence type="ECO:0000256" key="2">
    <source>
        <dbReference type="ARBA" id="ARBA00023239"/>
    </source>
</evidence>
<dbReference type="EC" id="4.3.2.9" evidence="1"/>
<dbReference type="PANTHER" id="PTHR12935">
    <property type="entry name" value="GAMMA-GLUTAMYLCYCLOTRANSFERASE"/>
    <property type="match status" value="1"/>
</dbReference>
<organism evidence="6 7">
    <name type="scientific">Polytolypa hystricis (strain UAMH7299)</name>
    <dbReference type="NCBI Taxonomy" id="1447883"/>
    <lineage>
        <taxon>Eukaryota</taxon>
        <taxon>Fungi</taxon>
        <taxon>Dikarya</taxon>
        <taxon>Ascomycota</taxon>
        <taxon>Pezizomycotina</taxon>
        <taxon>Eurotiomycetes</taxon>
        <taxon>Eurotiomycetidae</taxon>
        <taxon>Onygenales</taxon>
        <taxon>Onygenales incertae sedis</taxon>
        <taxon>Polytolypa</taxon>
    </lineage>
</organism>
<protein>
    <recommendedName>
        <fullName evidence="1">gamma-glutamylcyclotransferase</fullName>
        <ecNumber evidence="1">4.3.2.9</ecNumber>
    </recommendedName>
</protein>
<dbReference type="SUPFAM" id="SSF110857">
    <property type="entry name" value="Gamma-glutamyl cyclotransferase-like"/>
    <property type="match status" value="1"/>
</dbReference>
<keyword evidence="2" id="KW-0456">Lyase</keyword>
<feature type="compositionally biased region" description="Basic and acidic residues" evidence="5">
    <location>
        <begin position="157"/>
        <end position="167"/>
    </location>
</feature>
<dbReference type="PANTHER" id="PTHR12935:SF0">
    <property type="entry name" value="GAMMA-GLUTAMYLCYCLOTRANSFERASE"/>
    <property type="match status" value="1"/>
</dbReference>
<evidence type="ECO:0000256" key="5">
    <source>
        <dbReference type="SAM" id="MobiDB-lite"/>
    </source>
</evidence>